<reference evidence="3" key="1">
    <citation type="journal article" date="2014" name="Proc. Natl. Acad. Sci. U.S.A.">
        <title>Extensive sampling of basidiomycete genomes demonstrates inadequacy of the white-rot/brown-rot paradigm for wood decay fungi.</title>
        <authorList>
            <person name="Riley R."/>
            <person name="Salamov A.A."/>
            <person name="Brown D.W."/>
            <person name="Nagy L.G."/>
            <person name="Floudas D."/>
            <person name="Held B.W."/>
            <person name="Levasseur A."/>
            <person name="Lombard V."/>
            <person name="Morin E."/>
            <person name="Otillar R."/>
            <person name="Lindquist E.A."/>
            <person name="Sun H."/>
            <person name="LaButti K.M."/>
            <person name="Schmutz J."/>
            <person name="Jabbour D."/>
            <person name="Luo H."/>
            <person name="Baker S.E."/>
            <person name="Pisabarro A.G."/>
            <person name="Walton J.D."/>
            <person name="Blanchette R.A."/>
            <person name="Henrissat B."/>
            <person name="Martin F."/>
            <person name="Cullen D."/>
            <person name="Hibbett D.S."/>
            <person name="Grigoriev I.V."/>
        </authorList>
    </citation>
    <scope>NUCLEOTIDE SEQUENCE [LARGE SCALE GENOMIC DNA]</scope>
    <source>
        <strain evidence="3">CBS 339.88</strain>
    </source>
</reference>
<evidence type="ECO:0000313" key="3">
    <source>
        <dbReference type="Proteomes" id="UP000027222"/>
    </source>
</evidence>
<organism evidence="2 3">
    <name type="scientific">Galerina marginata (strain CBS 339.88)</name>
    <dbReference type="NCBI Taxonomy" id="685588"/>
    <lineage>
        <taxon>Eukaryota</taxon>
        <taxon>Fungi</taxon>
        <taxon>Dikarya</taxon>
        <taxon>Basidiomycota</taxon>
        <taxon>Agaricomycotina</taxon>
        <taxon>Agaricomycetes</taxon>
        <taxon>Agaricomycetidae</taxon>
        <taxon>Agaricales</taxon>
        <taxon>Agaricineae</taxon>
        <taxon>Strophariaceae</taxon>
        <taxon>Galerina</taxon>
    </lineage>
</organism>
<keyword evidence="3" id="KW-1185">Reference proteome</keyword>
<name>A0A067TFM2_GALM3</name>
<keyword evidence="1" id="KW-1133">Transmembrane helix</keyword>
<keyword evidence="1" id="KW-0812">Transmembrane</keyword>
<dbReference type="Proteomes" id="UP000027222">
    <property type="component" value="Unassembled WGS sequence"/>
</dbReference>
<feature type="transmembrane region" description="Helical" evidence="1">
    <location>
        <begin position="6"/>
        <end position="25"/>
    </location>
</feature>
<evidence type="ECO:0000313" key="2">
    <source>
        <dbReference type="EMBL" id="KDR78714.1"/>
    </source>
</evidence>
<gene>
    <name evidence="2" type="ORF">GALMADRAFT_1264354</name>
</gene>
<dbReference type="HOGENOM" id="CLU_2979240_0_0_1"/>
<proteinExistence type="predicted"/>
<protein>
    <submittedName>
        <fullName evidence="2">Uncharacterized protein</fullName>
    </submittedName>
</protein>
<dbReference type="AlphaFoldDB" id="A0A067TFM2"/>
<dbReference type="EMBL" id="KL142374">
    <property type="protein sequence ID" value="KDR78714.1"/>
    <property type="molecule type" value="Genomic_DNA"/>
</dbReference>
<keyword evidence="1" id="KW-0472">Membrane</keyword>
<sequence>MARYSGFVHYLFELSCAPLFTFSLITKGRAFETYLAVLDSYATESKVCHAFLLGFSTP</sequence>
<accession>A0A067TFM2</accession>
<evidence type="ECO:0000256" key="1">
    <source>
        <dbReference type="SAM" id="Phobius"/>
    </source>
</evidence>